<accession>A0A7R7MY68</accession>
<gene>
    <name evidence="1" type="ORF">MINTM018_34710</name>
</gene>
<dbReference type="Proteomes" id="UP000595205">
    <property type="component" value="Chromosome"/>
</dbReference>
<dbReference type="AlphaFoldDB" id="A0A7R7MY68"/>
<dbReference type="EMBL" id="AP024255">
    <property type="protein sequence ID" value="BCP00702.1"/>
    <property type="molecule type" value="Genomic_DNA"/>
</dbReference>
<evidence type="ECO:0000313" key="2">
    <source>
        <dbReference type="Proteomes" id="UP000595205"/>
    </source>
</evidence>
<evidence type="ECO:0000313" key="1">
    <source>
        <dbReference type="EMBL" id="BCP00702.1"/>
    </source>
</evidence>
<sequence length="106" mass="11526">MTKRRRFRKQRHQTPTPSDDQAIAAFYAVCLNALKCAVADDGSLATETDRMLRIGRPQIIHGAITYLGGHAAGHVIHQHGSREAALKALSADLAEVLRIAEGEGVR</sequence>
<name>A0A7R7MY68_MYCIT</name>
<protein>
    <submittedName>
        <fullName evidence="1">Uncharacterized protein</fullName>
    </submittedName>
</protein>
<reference evidence="1 2" key="1">
    <citation type="submission" date="2020-12" db="EMBL/GenBank/DDBJ databases">
        <title>Genome sequence of clinical Mycobacterium intracellulare strains.</title>
        <authorList>
            <person name="Tateishi Y."/>
            <person name="Matsumoto S."/>
            <person name="Fukushima Y."/>
            <person name="Nakajima C."/>
            <person name="Suzuki Y."/>
        </authorList>
    </citation>
    <scope>NUCLEOTIDE SEQUENCE [LARGE SCALE GENOMIC DNA]</scope>
    <source>
        <strain evidence="1 2">M018</strain>
    </source>
</reference>
<dbReference type="RefSeq" id="WP_201406077.1">
    <property type="nucleotide sequence ID" value="NZ_AP024255.1"/>
</dbReference>
<organism evidence="1 2">
    <name type="scientific">Mycobacterium intracellulare</name>
    <dbReference type="NCBI Taxonomy" id="1767"/>
    <lineage>
        <taxon>Bacteria</taxon>
        <taxon>Bacillati</taxon>
        <taxon>Actinomycetota</taxon>
        <taxon>Actinomycetes</taxon>
        <taxon>Mycobacteriales</taxon>
        <taxon>Mycobacteriaceae</taxon>
        <taxon>Mycobacterium</taxon>
        <taxon>Mycobacterium avium complex (MAC)</taxon>
    </lineage>
</organism>
<proteinExistence type="predicted"/>